<dbReference type="InterPro" id="IPR017891">
    <property type="entry name" value="Insulin_GF-bd_Cys-rich_CS"/>
</dbReference>
<gene>
    <name evidence="15" type="ORF">Z043_106592</name>
</gene>
<dbReference type="PROSITE" id="PS51162">
    <property type="entry name" value="THYROGLOBULIN_1_2"/>
    <property type="match status" value="1"/>
</dbReference>
<evidence type="ECO:0000256" key="4">
    <source>
        <dbReference type="ARBA" id="ARBA00022525"/>
    </source>
</evidence>
<comment type="caution">
    <text evidence="15">The sequence shown here is derived from an EMBL/GenBank/DDBJ whole genome shotgun (WGS) entry which is preliminary data.</text>
</comment>
<dbReference type="GO" id="GO:0048640">
    <property type="term" value="P:negative regulation of developmental growth"/>
    <property type="evidence" value="ECO:0007669"/>
    <property type="project" value="UniProtKB-ARBA"/>
</dbReference>
<evidence type="ECO:0000256" key="9">
    <source>
        <dbReference type="ARBA" id="ARBA00023183"/>
    </source>
</evidence>
<protein>
    <recommendedName>
        <fullName evidence="3">Insulin-like growth factor-binding protein 1</fullName>
    </recommendedName>
</protein>
<dbReference type="STRING" id="113540.ENSSFOP00015061182"/>
<keyword evidence="4" id="KW-0964">Secreted</keyword>
<sequence length="255" mass="27422">MSGFARLSYCLFAALLASGPLARVVRASSDLAPKPIRCAPCTPERLRECPPVAPECADVQREPGCGCCSVCALSKGERCGVYTAHCGIGLRCTPEPDDPRPIHTLIHGQAICTESSGPAASQRPGDLETTPDQGSVLYMLQQNKPGDPKDTADGQESIRAKINAIQNKLVVCGPCHKALHQALDTIAASQNKLGEEFATFYLPNCDKHGFYKAKQCESSLEGREARCWCVSSWNGQRIAGTKDLLEDTDCQLDLS</sequence>
<keyword evidence="6" id="KW-0341">Growth regulation</keyword>
<organism evidence="15 16">
    <name type="scientific">Scleropages formosus</name>
    <name type="common">Asian bonytongue</name>
    <name type="synonym">Osteoglossum formosum</name>
    <dbReference type="NCBI Taxonomy" id="113540"/>
    <lineage>
        <taxon>Eukaryota</taxon>
        <taxon>Metazoa</taxon>
        <taxon>Chordata</taxon>
        <taxon>Craniata</taxon>
        <taxon>Vertebrata</taxon>
        <taxon>Euteleostomi</taxon>
        <taxon>Actinopterygii</taxon>
        <taxon>Neopterygii</taxon>
        <taxon>Teleostei</taxon>
        <taxon>Osteoglossocephala</taxon>
        <taxon>Osteoglossomorpha</taxon>
        <taxon>Osteoglossiformes</taxon>
        <taxon>Osteoglossidae</taxon>
        <taxon>Scleropages</taxon>
    </lineage>
</organism>
<dbReference type="SMART" id="SM00211">
    <property type="entry name" value="TY"/>
    <property type="match status" value="1"/>
</dbReference>
<dbReference type="EMBL" id="JARO02001847">
    <property type="protein sequence ID" value="KPP74260.1"/>
    <property type="molecule type" value="Genomic_DNA"/>
</dbReference>
<comment type="subcellular location">
    <subcellularLocation>
        <location evidence="2">Secreted</location>
    </subcellularLocation>
</comment>
<dbReference type="Pfam" id="PF00086">
    <property type="entry name" value="Thyroglobulin_1"/>
    <property type="match status" value="1"/>
</dbReference>
<dbReference type="CDD" id="cd00191">
    <property type="entry name" value="TY"/>
    <property type="match status" value="1"/>
</dbReference>
<dbReference type="Gene3D" id="4.10.40.20">
    <property type="match status" value="1"/>
</dbReference>
<dbReference type="InterPro" id="IPR036857">
    <property type="entry name" value="Thyroglobulin_1_sf"/>
</dbReference>
<evidence type="ECO:0000256" key="5">
    <source>
        <dbReference type="ARBA" id="ARBA00022553"/>
    </source>
</evidence>
<dbReference type="SUPFAM" id="SSF57610">
    <property type="entry name" value="Thyroglobulin type-1 domain"/>
    <property type="match status" value="1"/>
</dbReference>
<accession>A0A0P7VKZ0</accession>
<dbReference type="GO" id="GO:0043567">
    <property type="term" value="P:regulation of insulin-like growth factor receptor signaling pathway"/>
    <property type="evidence" value="ECO:0007669"/>
    <property type="project" value="TreeGrafter"/>
</dbReference>
<evidence type="ECO:0000256" key="6">
    <source>
        <dbReference type="ARBA" id="ARBA00022604"/>
    </source>
</evidence>
<evidence type="ECO:0000256" key="2">
    <source>
        <dbReference type="ARBA" id="ARBA00004613"/>
    </source>
</evidence>
<dbReference type="GO" id="GO:0031994">
    <property type="term" value="F:insulin-like growth factor I binding"/>
    <property type="evidence" value="ECO:0007669"/>
    <property type="project" value="TreeGrafter"/>
</dbReference>
<feature type="chain" id="PRO_5006143814" description="Insulin-like growth factor-binding protein 1" evidence="12">
    <location>
        <begin position="28"/>
        <end position="255"/>
    </location>
</feature>
<keyword evidence="9" id="KW-0340">Growth factor binding</keyword>
<comment type="caution">
    <text evidence="11">Lacks conserved residue(s) required for the propagation of feature annotation.</text>
</comment>
<dbReference type="GO" id="GO:0031995">
    <property type="term" value="F:insulin-like growth factor II binding"/>
    <property type="evidence" value="ECO:0007669"/>
    <property type="project" value="TreeGrafter"/>
</dbReference>
<evidence type="ECO:0000259" key="13">
    <source>
        <dbReference type="PROSITE" id="PS51162"/>
    </source>
</evidence>
<dbReference type="Gene3D" id="4.10.800.10">
    <property type="entry name" value="Thyroglobulin type-1"/>
    <property type="match status" value="1"/>
</dbReference>
<evidence type="ECO:0000256" key="8">
    <source>
        <dbReference type="ARBA" id="ARBA00023157"/>
    </source>
</evidence>
<dbReference type="AlphaFoldDB" id="A0A0P7VKZ0"/>
<feature type="signal peptide" evidence="12">
    <location>
        <begin position="1"/>
        <end position="27"/>
    </location>
</feature>
<reference evidence="15 16" key="1">
    <citation type="submission" date="2015-08" db="EMBL/GenBank/DDBJ databases">
        <title>The genome of the Asian arowana (Scleropages formosus).</title>
        <authorList>
            <person name="Tan M.H."/>
            <person name="Gan H.M."/>
            <person name="Croft L.J."/>
            <person name="Austin C.M."/>
        </authorList>
    </citation>
    <scope>NUCLEOTIDE SEQUENCE [LARGE SCALE GENOMIC DNA]</scope>
    <source>
        <strain evidence="15">Aro1</strain>
    </source>
</reference>
<dbReference type="InterPro" id="IPR022321">
    <property type="entry name" value="IGFBP_1-6_chordata"/>
</dbReference>
<dbReference type="PROSITE" id="PS00484">
    <property type="entry name" value="THYROGLOBULIN_1_1"/>
    <property type="match status" value="1"/>
</dbReference>
<dbReference type="PANTHER" id="PTHR11551:SF6">
    <property type="entry name" value="INSULIN-LIKE GROWTH FACTOR-BINDING PROTEIN 1"/>
    <property type="match status" value="1"/>
</dbReference>
<dbReference type="SMART" id="SM00121">
    <property type="entry name" value="IB"/>
    <property type="match status" value="1"/>
</dbReference>
<dbReference type="PANTHER" id="PTHR11551">
    <property type="entry name" value="INSULIN-LIKE GROWTH FACTOR BINDING PROTEIN"/>
    <property type="match status" value="1"/>
</dbReference>
<dbReference type="FunFam" id="4.10.800.10:FF:000002">
    <property type="entry name" value="Insulin-like growth factor-binding protein 2"/>
    <property type="match status" value="1"/>
</dbReference>
<evidence type="ECO:0000256" key="1">
    <source>
        <dbReference type="ARBA" id="ARBA00003811"/>
    </source>
</evidence>
<dbReference type="GO" id="GO:0005615">
    <property type="term" value="C:extracellular space"/>
    <property type="evidence" value="ECO:0007669"/>
    <property type="project" value="TreeGrafter"/>
</dbReference>
<dbReference type="Proteomes" id="UP000034805">
    <property type="component" value="Unassembled WGS sequence"/>
</dbReference>
<dbReference type="PROSITE" id="PS51323">
    <property type="entry name" value="IGFBP_N_2"/>
    <property type="match status" value="1"/>
</dbReference>
<proteinExistence type="predicted"/>
<comment type="subunit">
    <text evidence="10">Binds equally well IGF1 and IGF2. Interacts with integrin ITGA5:ITGB1. Interacts with VHL; this interaction inhibits HIF1A degradation.</text>
</comment>
<evidence type="ECO:0000256" key="10">
    <source>
        <dbReference type="ARBA" id="ARBA00049694"/>
    </source>
</evidence>
<feature type="domain" description="IGFBP N-terminal" evidence="14">
    <location>
        <begin position="34"/>
        <end position="115"/>
    </location>
</feature>
<keyword evidence="7 12" id="KW-0732">Signal</keyword>
<dbReference type="PRINTS" id="PR01976">
    <property type="entry name" value="IGFBPFAMILY"/>
</dbReference>
<dbReference type="InterPro" id="IPR022322">
    <property type="entry name" value="IGFBP1"/>
</dbReference>
<evidence type="ECO:0000256" key="7">
    <source>
        <dbReference type="ARBA" id="ARBA00022729"/>
    </source>
</evidence>
<dbReference type="InterPro" id="IPR009030">
    <property type="entry name" value="Growth_fac_rcpt_cys_sf"/>
</dbReference>
<dbReference type="SUPFAM" id="SSF57184">
    <property type="entry name" value="Growth factor receptor domain"/>
    <property type="match status" value="1"/>
</dbReference>
<dbReference type="PRINTS" id="PR01977">
    <property type="entry name" value="IGFBPFAMILY1"/>
</dbReference>
<feature type="domain" description="Thyroglobulin type-1" evidence="13">
    <location>
        <begin position="172"/>
        <end position="250"/>
    </location>
</feature>
<dbReference type="Pfam" id="PF00219">
    <property type="entry name" value="IGFBP"/>
    <property type="match status" value="1"/>
</dbReference>
<keyword evidence="5" id="KW-0597">Phosphoprotein</keyword>
<comment type="function">
    <text evidence="1">IGF-binding proteins prolong the half-life of the IGFs and have been shown to either inhibit or stimulate the growth promoting effects of the IGFs on cell culture. They alter the interaction of IGFs with their cell surface receptors.</text>
</comment>
<evidence type="ECO:0000313" key="15">
    <source>
        <dbReference type="EMBL" id="KPP74260.1"/>
    </source>
</evidence>
<dbReference type="InterPro" id="IPR000716">
    <property type="entry name" value="Thyroglobulin_1"/>
</dbReference>
<dbReference type="InterPro" id="IPR000867">
    <property type="entry name" value="IGFBP-like"/>
</dbReference>
<evidence type="ECO:0000256" key="11">
    <source>
        <dbReference type="PROSITE-ProRule" id="PRU00500"/>
    </source>
</evidence>
<keyword evidence="8" id="KW-1015">Disulfide bond</keyword>
<dbReference type="PROSITE" id="PS00222">
    <property type="entry name" value="IGFBP_N_1"/>
    <property type="match status" value="1"/>
</dbReference>
<evidence type="ECO:0000256" key="3">
    <source>
        <dbReference type="ARBA" id="ARBA00013675"/>
    </source>
</evidence>
<evidence type="ECO:0000256" key="12">
    <source>
        <dbReference type="SAM" id="SignalP"/>
    </source>
</evidence>
<evidence type="ECO:0000259" key="14">
    <source>
        <dbReference type="PROSITE" id="PS51323"/>
    </source>
</evidence>
<name>A0A0P7VKZ0_SCLFO</name>
<evidence type="ECO:0000313" key="16">
    <source>
        <dbReference type="Proteomes" id="UP000034805"/>
    </source>
</evidence>
<dbReference type="FunFam" id="4.10.40.20:FF:000001">
    <property type="entry name" value="Insulin-like growth factor binding protein 5"/>
    <property type="match status" value="1"/>
</dbReference>